<evidence type="ECO:0000256" key="1">
    <source>
        <dbReference type="ARBA" id="ARBA00022801"/>
    </source>
</evidence>
<dbReference type="InterPro" id="IPR000639">
    <property type="entry name" value="Epox_hydrolase-like"/>
</dbReference>
<dbReference type="OrthoDB" id="5380819at2"/>
<sequence length="246" mass="26300">MELDIPVVLVNGLIGCLDHPALHAALQPRALIAPDLLGYGALQGIPPARIDIDAQVQHLHRQLQARQVARVYLVGHSVGGVVAMLYALRYPQQVASVMSIEGNFTLNDAFWSASVARMDAEQAEAMLDGFREDPRAWLGGAGIAASAPRLALAQRWLAHQPATTLQAMARSVLTVTGAARYHAQLQAVFAATPVHLLAGEHSRAGWDMPHWAAQQAASVSVLAGVGHLMMLEDPQGFAQALARLLD</sequence>
<dbReference type="GO" id="GO:0016020">
    <property type="term" value="C:membrane"/>
    <property type="evidence" value="ECO:0007669"/>
    <property type="project" value="TreeGrafter"/>
</dbReference>
<evidence type="ECO:0000259" key="2">
    <source>
        <dbReference type="Pfam" id="PF12697"/>
    </source>
</evidence>
<dbReference type="PANTHER" id="PTHR43798">
    <property type="entry name" value="MONOACYLGLYCEROL LIPASE"/>
    <property type="match status" value="1"/>
</dbReference>
<gene>
    <name evidence="3" type="ORF">FEM01_00260</name>
</gene>
<dbReference type="Proteomes" id="UP000309819">
    <property type="component" value="Unassembled WGS sequence"/>
</dbReference>
<dbReference type="SUPFAM" id="SSF53474">
    <property type="entry name" value="alpha/beta-Hydrolases"/>
    <property type="match status" value="1"/>
</dbReference>
<dbReference type="InterPro" id="IPR000073">
    <property type="entry name" value="AB_hydrolase_1"/>
</dbReference>
<proteinExistence type="predicted"/>
<comment type="caution">
    <text evidence="3">The sequence shown here is derived from an EMBL/GenBank/DDBJ whole genome shotgun (WGS) entry which is preliminary data.</text>
</comment>
<dbReference type="InterPro" id="IPR050266">
    <property type="entry name" value="AB_hydrolase_sf"/>
</dbReference>
<feature type="domain" description="AB hydrolase-1" evidence="2">
    <location>
        <begin position="7"/>
        <end position="240"/>
    </location>
</feature>
<dbReference type="Pfam" id="PF12697">
    <property type="entry name" value="Abhydrolase_6"/>
    <property type="match status" value="1"/>
</dbReference>
<name>A0A5R8ZIJ6_9PSED</name>
<keyword evidence="1 3" id="KW-0378">Hydrolase</keyword>
<evidence type="ECO:0000313" key="4">
    <source>
        <dbReference type="Proteomes" id="UP000309819"/>
    </source>
</evidence>
<dbReference type="PRINTS" id="PR00111">
    <property type="entry name" value="ABHYDROLASE"/>
</dbReference>
<accession>A0A5R8ZIJ6</accession>
<dbReference type="EMBL" id="VAUO01000001">
    <property type="protein sequence ID" value="TLP64646.1"/>
    <property type="molecule type" value="Genomic_DNA"/>
</dbReference>
<dbReference type="AlphaFoldDB" id="A0A5R8ZIJ6"/>
<dbReference type="PRINTS" id="PR00412">
    <property type="entry name" value="EPOXHYDRLASE"/>
</dbReference>
<dbReference type="RefSeq" id="WP_138217287.1">
    <property type="nucleotide sequence ID" value="NZ_VAUO01000001.1"/>
</dbReference>
<dbReference type="PANTHER" id="PTHR43798:SF31">
    <property type="entry name" value="AB HYDROLASE SUPERFAMILY PROTEIN YCLE"/>
    <property type="match status" value="1"/>
</dbReference>
<dbReference type="GO" id="GO:0016787">
    <property type="term" value="F:hydrolase activity"/>
    <property type="evidence" value="ECO:0007669"/>
    <property type="project" value="UniProtKB-KW"/>
</dbReference>
<reference evidence="3 4" key="1">
    <citation type="submission" date="2019-05" db="EMBL/GenBank/DDBJ databases">
        <title>Pseudomonas sp. SC006 isolated from lettuce that can produce HBGAs.</title>
        <authorList>
            <person name="Wang D."/>
            <person name="Liao N."/>
            <person name="Liu D."/>
            <person name="Zhang Z."/>
            <person name="Zou S."/>
        </authorList>
    </citation>
    <scope>NUCLEOTIDE SEQUENCE [LARGE SCALE GENOMIC DNA]</scope>
    <source>
        <strain evidence="3 4">SC006</strain>
    </source>
</reference>
<dbReference type="Gene3D" id="3.40.50.1820">
    <property type="entry name" value="alpha/beta hydrolase"/>
    <property type="match status" value="1"/>
</dbReference>
<protein>
    <submittedName>
        <fullName evidence="3">Alpha/beta hydrolase</fullName>
    </submittedName>
</protein>
<keyword evidence="4" id="KW-1185">Reference proteome</keyword>
<evidence type="ECO:0000313" key="3">
    <source>
        <dbReference type="EMBL" id="TLP64646.1"/>
    </source>
</evidence>
<organism evidence="3 4">
    <name type="scientific">Pseudomonas mosselii</name>
    <dbReference type="NCBI Taxonomy" id="78327"/>
    <lineage>
        <taxon>Bacteria</taxon>
        <taxon>Pseudomonadati</taxon>
        <taxon>Pseudomonadota</taxon>
        <taxon>Gammaproteobacteria</taxon>
        <taxon>Pseudomonadales</taxon>
        <taxon>Pseudomonadaceae</taxon>
        <taxon>Pseudomonas</taxon>
    </lineage>
</organism>
<dbReference type="InterPro" id="IPR029058">
    <property type="entry name" value="AB_hydrolase_fold"/>
</dbReference>